<name>K6W5W3_9ACTN</name>
<dbReference type="Gene3D" id="3.40.50.2000">
    <property type="entry name" value="Glycogen Phosphorylase B"/>
    <property type="match status" value="1"/>
</dbReference>
<dbReference type="eggNOG" id="COG0438">
    <property type="taxonomic scope" value="Bacteria"/>
</dbReference>
<sequence length="430" mass="47354">MVEALSWKPRPVLEMHSVGVLWRSISENPNRRQTHVLNSHQPHHKVPDMTRRSVIVFIAGSPWDGVPGTDVNLARALSQHIDVLWVEPPRPLTEFVRSRRPPPKRVRLLGDRLWQLNTVSPPGVSRPVIRSVAAAQASFQVRRTVARLDFDVVAAILASPEAVFPRGLAGERIYYVTDDWIAGSKLMGIGEARIAALQTKNLSAATSVFAVSPVLVETLSAKAPNRTVRLLPNGCNTGLYKYTSGFLPADAPREPYAVFAGKINERIDIDVLSRIVEIGVPLVLVGPRRDRDPRIRDQINNLVSDPSVTWVGQKSAEDTALYIANAAVGLTPYRIDEFNVASFPLKTLDYLAAGIPAISTALPAARLMATDLITIAENSSDFVSRTVEFCQLGHNSSQLAPERRRFAQTHDWDARAVQLLGVIRGIHSKP</sequence>
<dbReference type="Pfam" id="PF13692">
    <property type="entry name" value="Glyco_trans_1_4"/>
    <property type="match status" value="1"/>
</dbReference>
<dbReference type="GO" id="GO:0009103">
    <property type="term" value="P:lipopolysaccharide biosynthetic process"/>
    <property type="evidence" value="ECO:0007669"/>
    <property type="project" value="TreeGrafter"/>
</dbReference>
<evidence type="ECO:0000313" key="2">
    <source>
        <dbReference type="EMBL" id="GAB89091.1"/>
    </source>
</evidence>
<dbReference type="GO" id="GO:0016757">
    <property type="term" value="F:glycosyltransferase activity"/>
    <property type="evidence" value="ECO:0007669"/>
    <property type="project" value="TreeGrafter"/>
</dbReference>
<dbReference type="PANTHER" id="PTHR46401:SF2">
    <property type="entry name" value="GLYCOSYLTRANSFERASE WBBK-RELATED"/>
    <property type="match status" value="1"/>
</dbReference>
<reference evidence="2 3" key="1">
    <citation type="submission" date="2012-08" db="EMBL/GenBank/DDBJ databases">
        <title>Whole genome shotgun sequence of Gordonia rhizosphera NBRC 16068.</title>
        <authorList>
            <person name="Takarada H."/>
            <person name="Isaki S."/>
            <person name="Hosoyama A."/>
            <person name="Tsuchikane K."/>
            <person name="Katsumata H."/>
            <person name="Baba S."/>
            <person name="Ohji S."/>
            <person name="Yamazaki S."/>
            <person name="Fujita N."/>
        </authorList>
    </citation>
    <scope>NUCLEOTIDE SEQUENCE [LARGE SCALE GENOMIC DNA]</scope>
    <source>
        <strain evidence="2 3">NBRC 16068</strain>
    </source>
</reference>
<evidence type="ECO:0000256" key="1">
    <source>
        <dbReference type="ARBA" id="ARBA00022679"/>
    </source>
</evidence>
<dbReference type="EMBL" id="BAHC01000050">
    <property type="protein sequence ID" value="GAB89091.1"/>
    <property type="molecule type" value="Genomic_DNA"/>
</dbReference>
<protein>
    <submittedName>
        <fullName evidence="2">Putative glycosyltransferase</fullName>
    </submittedName>
</protein>
<evidence type="ECO:0000313" key="3">
    <source>
        <dbReference type="Proteomes" id="UP000008363"/>
    </source>
</evidence>
<accession>K6W5W3</accession>
<organism evidence="2 3">
    <name type="scientific">Gordonia rhizosphera NBRC 16068</name>
    <dbReference type="NCBI Taxonomy" id="1108045"/>
    <lineage>
        <taxon>Bacteria</taxon>
        <taxon>Bacillati</taxon>
        <taxon>Actinomycetota</taxon>
        <taxon>Actinomycetes</taxon>
        <taxon>Mycobacteriales</taxon>
        <taxon>Gordoniaceae</taxon>
        <taxon>Gordonia</taxon>
    </lineage>
</organism>
<proteinExistence type="predicted"/>
<keyword evidence="1 2" id="KW-0808">Transferase</keyword>
<dbReference type="Proteomes" id="UP000008363">
    <property type="component" value="Unassembled WGS sequence"/>
</dbReference>
<dbReference type="STRING" id="1108045.GORHZ_050_00070"/>
<dbReference type="SUPFAM" id="SSF53756">
    <property type="entry name" value="UDP-Glycosyltransferase/glycogen phosphorylase"/>
    <property type="match status" value="1"/>
</dbReference>
<dbReference type="PANTHER" id="PTHR46401">
    <property type="entry name" value="GLYCOSYLTRANSFERASE WBBK-RELATED"/>
    <property type="match status" value="1"/>
</dbReference>
<dbReference type="AlphaFoldDB" id="K6W5W3"/>
<keyword evidence="3" id="KW-1185">Reference proteome</keyword>
<gene>
    <name evidence="2" type="ORF">GORHZ_050_00070</name>
</gene>
<comment type="caution">
    <text evidence="2">The sequence shown here is derived from an EMBL/GenBank/DDBJ whole genome shotgun (WGS) entry which is preliminary data.</text>
</comment>